<dbReference type="EMBL" id="VCJR02000004">
    <property type="protein sequence ID" value="NHK29356.1"/>
    <property type="molecule type" value="Genomic_DNA"/>
</dbReference>
<evidence type="ECO:0000256" key="4">
    <source>
        <dbReference type="ARBA" id="ARBA00012531"/>
    </source>
</evidence>
<dbReference type="SUPFAM" id="SSF51197">
    <property type="entry name" value="Clavaminate synthase-like"/>
    <property type="match status" value="1"/>
</dbReference>
<evidence type="ECO:0000256" key="8">
    <source>
        <dbReference type="ARBA" id="ARBA00031282"/>
    </source>
</evidence>
<comment type="pathway">
    <text evidence="2">Alkene biosynthesis; ethylene biosynthesis via 2-oxoglutarate.</text>
</comment>
<keyword evidence="11" id="KW-0408">Iron</keyword>
<evidence type="ECO:0000256" key="9">
    <source>
        <dbReference type="ARBA" id="ARBA00047725"/>
    </source>
</evidence>
<dbReference type="InterPro" id="IPR027443">
    <property type="entry name" value="IPNS-like_sf"/>
</dbReference>
<evidence type="ECO:0000256" key="10">
    <source>
        <dbReference type="ARBA" id="ARBA00049359"/>
    </source>
</evidence>
<dbReference type="Gene3D" id="2.60.120.330">
    <property type="entry name" value="B-lactam Antibiotic, Isopenicillin N Synthase, Chain"/>
    <property type="match status" value="1"/>
</dbReference>
<sequence>MAWDRKNAMQTFTEVPELSLRDFTHGDAAARADFVAALYEGFRYFGFIILRDHGISEDLLDRAYIASAEFFSQPMEEKMRCDSGLGGQRGYTRTGREQAVGGKAPDLKEFWHIGQEPAEYSDMRGVYQPNFWPDHPENFKEVFLTLYKALEEAGQVMLEALAPSLEVDTEYFRAMTFEGNSILRLLHYPPVPDDADPDAVRAAAHEDINLITILVAASSSGLELLDRNGEWLPVEGSKNALIVDAGDMLARITNNHIPATTHRVVNPDGPNVSRYSMPFFLHPRPEAQLSCLPQFRDGNEMPDITADEFLQQRLEAIGLKK</sequence>
<dbReference type="InterPro" id="IPR044861">
    <property type="entry name" value="IPNS-like_FE2OG_OXY"/>
</dbReference>
<keyword evidence="6" id="KW-0266">Ethylene biosynthesis</keyword>
<dbReference type="InterPro" id="IPR050231">
    <property type="entry name" value="Iron_ascorbate_oxido_reductase"/>
</dbReference>
<evidence type="ECO:0000256" key="6">
    <source>
        <dbReference type="ARBA" id="ARBA00022666"/>
    </source>
</evidence>
<evidence type="ECO:0000256" key="1">
    <source>
        <dbReference type="ARBA" id="ARBA00001954"/>
    </source>
</evidence>
<dbReference type="EC" id="1.14.20.7" evidence="3"/>
<comment type="caution">
    <text evidence="13">The sequence shown here is derived from an EMBL/GenBank/DDBJ whole genome shotgun (WGS) entry which is preliminary data.</text>
</comment>
<organism evidence="13 14">
    <name type="scientific">Aquisalinus luteolus</name>
    <dbReference type="NCBI Taxonomy" id="1566827"/>
    <lineage>
        <taxon>Bacteria</taxon>
        <taxon>Pseudomonadati</taxon>
        <taxon>Pseudomonadota</taxon>
        <taxon>Alphaproteobacteria</taxon>
        <taxon>Parvularculales</taxon>
        <taxon>Parvularculaceae</taxon>
        <taxon>Aquisalinus</taxon>
    </lineage>
</organism>
<keyword evidence="11" id="KW-0479">Metal-binding</keyword>
<comment type="cofactor">
    <cofactor evidence="1">
        <name>Fe(2+)</name>
        <dbReference type="ChEBI" id="CHEBI:29033"/>
    </cofactor>
</comment>
<comment type="catalytic activity">
    <reaction evidence="10">
        <text>L-arginine + 2-oxoglutarate + O2 = guanidine + L-glutamate 5-semialdehyde + succinate + CO2</text>
        <dbReference type="Rhea" id="RHEA:31535"/>
        <dbReference type="ChEBI" id="CHEBI:15379"/>
        <dbReference type="ChEBI" id="CHEBI:16526"/>
        <dbReference type="ChEBI" id="CHEBI:16810"/>
        <dbReference type="ChEBI" id="CHEBI:30031"/>
        <dbReference type="ChEBI" id="CHEBI:30087"/>
        <dbReference type="ChEBI" id="CHEBI:32682"/>
        <dbReference type="ChEBI" id="CHEBI:58066"/>
        <dbReference type="EC" id="1.14.20.7"/>
    </reaction>
</comment>
<evidence type="ECO:0000256" key="3">
    <source>
        <dbReference type="ARBA" id="ARBA00012293"/>
    </source>
</evidence>
<dbReference type="PANTHER" id="PTHR47990">
    <property type="entry name" value="2-OXOGLUTARATE (2OG) AND FE(II)-DEPENDENT OXYGENASE SUPERFAMILY PROTEIN-RELATED"/>
    <property type="match status" value="1"/>
</dbReference>
<dbReference type="Proteomes" id="UP000818603">
    <property type="component" value="Unassembled WGS sequence"/>
</dbReference>
<keyword evidence="11" id="KW-0560">Oxidoreductase</keyword>
<dbReference type="EC" id="1.13.12.19" evidence="4"/>
<evidence type="ECO:0000259" key="12">
    <source>
        <dbReference type="PROSITE" id="PS51471"/>
    </source>
</evidence>
<name>A0ABX0HP40_9PROT</name>
<dbReference type="PRINTS" id="PR00682">
    <property type="entry name" value="IPNSYNTHASE"/>
</dbReference>
<accession>A0ABX0HP40</accession>
<dbReference type="Pfam" id="PF03171">
    <property type="entry name" value="2OG-FeII_Oxy"/>
    <property type="match status" value="1"/>
</dbReference>
<comment type="catalytic activity">
    <reaction evidence="9">
        <text>2-oxoglutarate + O2 + 2 H(+) = ethene + 3 CO2 + H2O</text>
        <dbReference type="Rhea" id="RHEA:31523"/>
        <dbReference type="ChEBI" id="CHEBI:15377"/>
        <dbReference type="ChEBI" id="CHEBI:15378"/>
        <dbReference type="ChEBI" id="CHEBI:15379"/>
        <dbReference type="ChEBI" id="CHEBI:16526"/>
        <dbReference type="ChEBI" id="CHEBI:16810"/>
        <dbReference type="ChEBI" id="CHEBI:18153"/>
        <dbReference type="EC" id="1.13.12.19"/>
    </reaction>
</comment>
<evidence type="ECO:0000256" key="7">
    <source>
        <dbReference type="ARBA" id="ARBA00031011"/>
    </source>
</evidence>
<dbReference type="Pfam" id="PF14226">
    <property type="entry name" value="DIOX_N"/>
    <property type="match status" value="1"/>
</dbReference>
<evidence type="ECO:0000313" key="14">
    <source>
        <dbReference type="Proteomes" id="UP000818603"/>
    </source>
</evidence>
<dbReference type="InterPro" id="IPR026992">
    <property type="entry name" value="DIOX_N"/>
</dbReference>
<evidence type="ECO:0000256" key="2">
    <source>
        <dbReference type="ARBA" id="ARBA00004767"/>
    </source>
</evidence>
<dbReference type="PROSITE" id="PS51471">
    <property type="entry name" value="FE2OG_OXY"/>
    <property type="match status" value="1"/>
</dbReference>
<reference evidence="13 14" key="1">
    <citation type="submission" date="2020-02" db="EMBL/GenBank/DDBJ databases">
        <title>Genome sequence of Parvularcula flava strain NH6-79.</title>
        <authorList>
            <person name="Abdul Karim M.H."/>
            <person name="Lam M.Q."/>
            <person name="Chen S.J."/>
            <person name="Yahya A."/>
            <person name="Shahir S."/>
            <person name="Shamsir M.S."/>
            <person name="Chong C.S."/>
        </authorList>
    </citation>
    <scope>NUCLEOTIDE SEQUENCE [LARGE SCALE GENOMIC DNA]</scope>
    <source>
        <strain evidence="13 14">NH6-79</strain>
    </source>
</reference>
<protein>
    <recommendedName>
        <fullName evidence="5">2-oxoglutarate-dependent ethylene/succinate-forming enzyme</fullName>
        <ecNumber evidence="4">1.13.12.19</ecNumber>
        <ecNumber evidence="3">1.14.20.7</ecNumber>
    </recommendedName>
    <alternativeName>
        <fullName evidence="7">2-oxoglutarate dioxygenase (ethylene-forming)</fullName>
    </alternativeName>
    <alternativeName>
        <fullName evidence="8">2-oxoglutarate/L-arginine monooxygenase/decarboxylase (succinate-forming)</fullName>
    </alternativeName>
</protein>
<feature type="domain" description="Fe2OG dioxygenase" evidence="12">
    <location>
        <begin position="178"/>
        <end position="283"/>
    </location>
</feature>
<keyword evidence="14" id="KW-1185">Reference proteome</keyword>
<evidence type="ECO:0000313" key="13">
    <source>
        <dbReference type="EMBL" id="NHK29356.1"/>
    </source>
</evidence>
<proteinExistence type="inferred from homology"/>
<gene>
    <name evidence="13" type="ORF">FF098_015670</name>
</gene>
<evidence type="ECO:0000256" key="5">
    <source>
        <dbReference type="ARBA" id="ARBA00019045"/>
    </source>
</evidence>
<evidence type="ECO:0000256" key="11">
    <source>
        <dbReference type="RuleBase" id="RU003682"/>
    </source>
</evidence>
<comment type="similarity">
    <text evidence="11">Belongs to the iron/ascorbate-dependent oxidoreductase family.</text>
</comment>
<dbReference type="InterPro" id="IPR005123">
    <property type="entry name" value="Oxoglu/Fe-dep_dioxygenase_dom"/>
</dbReference>